<comment type="caution">
    <text evidence="1">The sequence shown here is derived from an EMBL/GenBank/DDBJ whole genome shotgun (WGS) entry which is preliminary data.</text>
</comment>
<name>A0A177AWR7_9BILA</name>
<reference evidence="1 2" key="1">
    <citation type="submission" date="2016-04" db="EMBL/GenBank/DDBJ databases">
        <title>The genome of Intoshia linei affirms orthonectids as highly simplified spiralians.</title>
        <authorList>
            <person name="Mikhailov K.V."/>
            <person name="Slusarev G.S."/>
            <person name="Nikitin M.A."/>
            <person name="Logacheva M.D."/>
            <person name="Penin A."/>
            <person name="Aleoshin V."/>
            <person name="Panchin Y.V."/>
        </authorList>
    </citation>
    <scope>NUCLEOTIDE SEQUENCE [LARGE SCALE GENOMIC DNA]</scope>
    <source>
        <strain evidence="1">Intl2013</strain>
        <tissue evidence="1">Whole animal</tissue>
    </source>
</reference>
<dbReference type="EMBL" id="LWCA01001091">
    <property type="protein sequence ID" value="OAF65942.1"/>
    <property type="molecule type" value="Genomic_DNA"/>
</dbReference>
<gene>
    <name evidence="1" type="ORF">A3Q56_06331</name>
</gene>
<proteinExistence type="predicted"/>
<dbReference type="Proteomes" id="UP000078046">
    <property type="component" value="Unassembled WGS sequence"/>
</dbReference>
<evidence type="ECO:0000313" key="2">
    <source>
        <dbReference type="Proteomes" id="UP000078046"/>
    </source>
</evidence>
<keyword evidence="2" id="KW-1185">Reference proteome</keyword>
<organism evidence="1 2">
    <name type="scientific">Intoshia linei</name>
    <dbReference type="NCBI Taxonomy" id="1819745"/>
    <lineage>
        <taxon>Eukaryota</taxon>
        <taxon>Metazoa</taxon>
        <taxon>Spiralia</taxon>
        <taxon>Lophotrochozoa</taxon>
        <taxon>Mesozoa</taxon>
        <taxon>Orthonectida</taxon>
        <taxon>Rhopaluridae</taxon>
        <taxon>Intoshia</taxon>
    </lineage>
</organism>
<evidence type="ECO:0000313" key="1">
    <source>
        <dbReference type="EMBL" id="OAF65942.1"/>
    </source>
</evidence>
<protein>
    <submittedName>
        <fullName evidence="1">Uncharacterized protein</fullName>
    </submittedName>
</protein>
<accession>A0A177AWR7</accession>
<sequence length="15" mass="1805">MTPLYTDPRKTLKLQ</sequence>